<dbReference type="STRING" id="430522.BFS30_02345"/>
<dbReference type="Gene3D" id="2.120.10.30">
    <property type="entry name" value="TolB, C-terminal domain"/>
    <property type="match status" value="1"/>
</dbReference>
<dbReference type="PANTHER" id="PTHR36842">
    <property type="entry name" value="PROTEIN TOLB HOMOLOG"/>
    <property type="match status" value="1"/>
</dbReference>
<evidence type="ECO:0000313" key="1">
    <source>
        <dbReference type="EMBL" id="SDM29311.1"/>
    </source>
</evidence>
<sequence length="936" mass="106428">MTTIERNKKLIISIITLSALSLISHTGFSQIFNSEQNPPSVKWRQINASGFRIIYPDELEKEAQRMTNTLRHIYPYVGASIGRRNTSIPILLQNQGVIANGFVQLGPKKSEFYTTPPQQFDSQDWLNNLAVHELRHVAQFDKLTGGQAHPFPEDVYLAWFGVSIPLWFFEGDAVSTETSLTNAGRGRIPSWIMPYRTQLLEGKKFSYSKVNFDSEKDLTPGYYQLGYVMASNLRKQSGRNIFDSVLTDIKRRPLRPYPFSGSLKKFSGKGSKEWFDNTSENLRKEWELQAQKTPSKNYPSLNKKASYATSWFLPVKINDHQLLTLKQSKSEPAHFALISPDKKEKKLLSIGYQEQPWFSYANGVVVWDEVRYDPRYRQRSYSVISSYDLQSGRTKKLSSRSRLFSPALSADAKKIVAVRFDLSNQCNLVEIDASNGKLLHTYPNPDNLILQTPAYRPDGEEVAFVSVSEKGKALRTIDRSGKISTLIAESQQQLSRPVYFPQGIAFNAHYNGIDNIYCIEPGTKKISALSAAKYGAFNPSLSPDGQAIVFNNYGVQGYEISESPLKAETPGENNFVFLGAAAAAQENSGNVFSAIPDSTFASRPYHTLGNLFKVHSIIPVIEDEYRGGLQINSDNLLSTMNAFAGVNYFRDLNRFEYNAGLTYKGFYPVLSAVYRNRPRRTFYSSKSGVQQGDWRENYVKVQASLPISLNALNDSYNFSLNTATSYTQRYLPENMPQNYITTLKFPMEYNFTFTHTTRQSERDIAPQWAQILRLTYLHQPFDKQLGGDLFAAESFLYFPGIARNHSFLANFSFQRTSGIRRYDREINTVYGYSNILARNKLSNTLLLNYRFPIVFPDAEIGPLAYIRNLRGGLFCHYENLGEETNLAEPKTFGFELRSSMNLLRYKPLVDVGGRVVFVNKLYNQNPILELILNYSF</sequence>
<gene>
    <name evidence="1" type="ORF">SAMN05421820_103434</name>
</gene>
<dbReference type="RefSeq" id="WP_074606159.1">
    <property type="nucleotide sequence ID" value="NZ_JABMKU010000001.1"/>
</dbReference>
<dbReference type="OrthoDB" id="9799878at2"/>
<organism evidence="1 2">
    <name type="scientific">Pedobacter steynii</name>
    <dbReference type="NCBI Taxonomy" id="430522"/>
    <lineage>
        <taxon>Bacteria</taxon>
        <taxon>Pseudomonadati</taxon>
        <taxon>Bacteroidota</taxon>
        <taxon>Sphingobacteriia</taxon>
        <taxon>Sphingobacteriales</taxon>
        <taxon>Sphingobacteriaceae</taxon>
        <taxon>Pedobacter</taxon>
    </lineage>
</organism>
<protein>
    <recommendedName>
        <fullName evidence="3">WD40-like Beta Propeller Repeat</fullName>
    </recommendedName>
</protein>
<proteinExistence type="predicted"/>
<dbReference type="SUPFAM" id="SSF82171">
    <property type="entry name" value="DPP6 N-terminal domain-like"/>
    <property type="match status" value="1"/>
</dbReference>
<dbReference type="PANTHER" id="PTHR36842:SF1">
    <property type="entry name" value="PROTEIN TOLB"/>
    <property type="match status" value="1"/>
</dbReference>
<name>A0A1G9S1E9_9SPHI</name>
<evidence type="ECO:0008006" key="3">
    <source>
        <dbReference type="Google" id="ProtNLM"/>
    </source>
</evidence>
<evidence type="ECO:0000313" key="2">
    <source>
        <dbReference type="Proteomes" id="UP000183200"/>
    </source>
</evidence>
<dbReference type="Proteomes" id="UP000183200">
    <property type="component" value="Unassembled WGS sequence"/>
</dbReference>
<dbReference type="AlphaFoldDB" id="A0A1G9S1E9"/>
<keyword evidence="2" id="KW-1185">Reference proteome</keyword>
<accession>A0A1G9S1E9</accession>
<dbReference type="InterPro" id="IPR011042">
    <property type="entry name" value="6-blade_b-propeller_TolB-like"/>
</dbReference>
<dbReference type="EMBL" id="FNGY01000003">
    <property type="protein sequence ID" value="SDM29311.1"/>
    <property type="molecule type" value="Genomic_DNA"/>
</dbReference>
<reference evidence="2" key="1">
    <citation type="submission" date="2016-10" db="EMBL/GenBank/DDBJ databases">
        <authorList>
            <person name="Varghese N."/>
            <person name="Submissions S."/>
        </authorList>
    </citation>
    <scope>NUCLEOTIDE SEQUENCE [LARGE SCALE GENOMIC DNA]</scope>
    <source>
        <strain evidence="2">DSM 19110</strain>
    </source>
</reference>